<dbReference type="NCBIfam" id="TIGR01080">
    <property type="entry name" value="rplX_A_E"/>
    <property type="match status" value="1"/>
</dbReference>
<name>A0A0H4T0Q5_9ARCH</name>
<gene>
    <name evidence="7" type="primary">rpl24p</name>
    <name evidence="4" type="synonym">rpl24</name>
</gene>
<dbReference type="GO" id="GO:0006412">
    <property type="term" value="P:translation"/>
    <property type="evidence" value="ECO:0007669"/>
    <property type="project" value="UniProtKB-UniRule"/>
</dbReference>
<dbReference type="InterPro" id="IPR005825">
    <property type="entry name" value="Ribosomal_uL24_CS"/>
</dbReference>
<evidence type="ECO:0000256" key="4">
    <source>
        <dbReference type="HAMAP-Rule" id="MF_01326"/>
    </source>
</evidence>
<keyword evidence="4" id="KW-0699">rRNA-binding</keyword>
<sequence length="141" mass="16542">MKKQFSNKWKGSKQPRKKRKYMAKAPQHIKIKFMGANLSKELRQKYGRRSVIVRKGDKVKVMRGGFKKKEGKVTNVFMKLGKITIEGIQRKKIDGSKVDIKISPSKVKIMDLNLDDKNRSKMFKKETNINQDKKEKMENKK</sequence>
<dbReference type="GO" id="GO:0019843">
    <property type="term" value="F:rRNA binding"/>
    <property type="evidence" value="ECO:0007669"/>
    <property type="project" value="UniProtKB-UniRule"/>
</dbReference>
<evidence type="ECO:0000256" key="3">
    <source>
        <dbReference type="ARBA" id="ARBA00023274"/>
    </source>
</evidence>
<keyword evidence="2 4" id="KW-0689">Ribosomal protein</keyword>
<protein>
    <recommendedName>
        <fullName evidence="4">Large ribosomal subunit protein uL24</fullName>
    </recommendedName>
</protein>
<dbReference type="InterPro" id="IPR041988">
    <property type="entry name" value="Ribosomal_uL24_KOW"/>
</dbReference>
<dbReference type="PROSITE" id="PS01108">
    <property type="entry name" value="RIBOSOMAL_L24"/>
    <property type="match status" value="1"/>
</dbReference>
<accession>A0A0H4T0Q5</accession>
<dbReference type="InterPro" id="IPR005824">
    <property type="entry name" value="KOW"/>
</dbReference>
<comment type="subunit">
    <text evidence="4">Part of the 50S ribosomal subunit.</text>
</comment>
<evidence type="ECO:0000259" key="6">
    <source>
        <dbReference type="SMART" id="SM00739"/>
    </source>
</evidence>
<dbReference type="PANTHER" id="PTHR11143">
    <property type="entry name" value="60S RIBOSOMAL PROTEIN L26 FAMILY MEMBER"/>
    <property type="match status" value="1"/>
</dbReference>
<feature type="region of interest" description="Disordered" evidence="5">
    <location>
        <begin position="1"/>
        <end position="24"/>
    </location>
</feature>
<dbReference type="InterPro" id="IPR008991">
    <property type="entry name" value="Translation_prot_SH3-like_sf"/>
</dbReference>
<evidence type="ECO:0000313" key="7">
    <source>
        <dbReference type="EMBL" id="AKQ01093.1"/>
    </source>
</evidence>
<dbReference type="GO" id="GO:0015934">
    <property type="term" value="C:large ribosomal subunit"/>
    <property type="evidence" value="ECO:0007669"/>
    <property type="project" value="UniProtKB-UniRule"/>
</dbReference>
<keyword evidence="4" id="KW-0694">RNA-binding</keyword>
<comment type="similarity">
    <text evidence="1 4">Belongs to the universal ribosomal protein uL24 family.</text>
</comment>
<organism evidence="7">
    <name type="scientific">uncultured archaeon Rifle_16ft_4_minimus_1461</name>
    <dbReference type="NCBI Taxonomy" id="1665151"/>
    <lineage>
        <taxon>Archaea</taxon>
        <taxon>environmental samples</taxon>
    </lineage>
</organism>
<dbReference type="Gene3D" id="2.30.30.30">
    <property type="match status" value="1"/>
</dbReference>
<feature type="region of interest" description="Disordered" evidence="5">
    <location>
        <begin position="120"/>
        <end position="141"/>
    </location>
</feature>
<dbReference type="GO" id="GO:0003735">
    <property type="term" value="F:structural constituent of ribosome"/>
    <property type="evidence" value="ECO:0007669"/>
    <property type="project" value="UniProtKB-UniRule"/>
</dbReference>
<comment type="function">
    <text evidence="4">One of two assembly initiator proteins, it binds directly to the 5'-end of the 23S rRNA, where it nucleates assembly of the 50S subunit.</text>
</comment>
<evidence type="ECO:0000256" key="5">
    <source>
        <dbReference type="SAM" id="MobiDB-lite"/>
    </source>
</evidence>
<dbReference type="InterPro" id="IPR005756">
    <property type="entry name" value="Ribosomal_uL24_euk/arc"/>
</dbReference>
<keyword evidence="3 4" id="KW-0687">Ribonucleoprotein</keyword>
<dbReference type="HAMAP" id="MF_01326_A">
    <property type="entry name" value="Ribosomal_uL24_A"/>
    <property type="match status" value="1"/>
</dbReference>
<dbReference type="SMART" id="SM00739">
    <property type="entry name" value="KOW"/>
    <property type="match status" value="1"/>
</dbReference>
<evidence type="ECO:0000256" key="1">
    <source>
        <dbReference type="ARBA" id="ARBA00010618"/>
    </source>
</evidence>
<comment type="function">
    <text evidence="4">Located at the polypeptide exit tunnel on the outside of the subunit.</text>
</comment>
<reference evidence="7" key="1">
    <citation type="journal article" date="2015" name="ISME J.">
        <title>Aquifer environment selects for microbial species cohorts in sediment and groundwater.</title>
        <authorList>
            <person name="Hug L.A."/>
            <person name="Thomas B.C."/>
            <person name="Brown C.T."/>
            <person name="Frischkorn K.R."/>
            <person name="Williams K.H."/>
            <person name="Tringe S.G."/>
            <person name="Banfield J.F."/>
        </authorList>
    </citation>
    <scope>NUCLEOTIDE SEQUENCE</scope>
</reference>
<dbReference type="AlphaFoldDB" id="A0A0H4T0Q5"/>
<dbReference type="CDD" id="cd06089">
    <property type="entry name" value="KOW_RPL26"/>
    <property type="match status" value="1"/>
</dbReference>
<proteinExistence type="inferred from homology"/>
<dbReference type="SUPFAM" id="SSF50104">
    <property type="entry name" value="Translation proteins SH3-like domain"/>
    <property type="match status" value="1"/>
</dbReference>
<evidence type="ECO:0000256" key="2">
    <source>
        <dbReference type="ARBA" id="ARBA00022980"/>
    </source>
</evidence>
<dbReference type="InterPro" id="IPR014722">
    <property type="entry name" value="Rib_uL2_dom2"/>
</dbReference>
<dbReference type="EMBL" id="KT006950">
    <property type="protein sequence ID" value="AKQ01093.1"/>
    <property type="molecule type" value="Genomic_DNA"/>
</dbReference>
<feature type="domain" description="KOW" evidence="6">
    <location>
        <begin position="52"/>
        <end position="79"/>
    </location>
</feature>
<dbReference type="Pfam" id="PF16906">
    <property type="entry name" value="Ribosomal_L26"/>
    <property type="match status" value="1"/>
</dbReference>